<dbReference type="Pfam" id="PF01094">
    <property type="entry name" value="ANF_receptor"/>
    <property type="match status" value="1"/>
</dbReference>
<reference evidence="6" key="1">
    <citation type="submission" date="2016-05" db="EMBL/GenBank/DDBJ databases">
        <title>WGS assembly of Xenopus laevis.</title>
        <authorList>
            <person name="Session A."/>
            <person name="Uno Y."/>
            <person name="Kwon T."/>
            <person name="Chapman J."/>
            <person name="Toyoda A."/>
            <person name="Takahashi S."/>
            <person name="Fukui A."/>
            <person name="Hikosaka A."/>
            <person name="Putnam N."/>
            <person name="Stites J."/>
            <person name="Van Heeringen S."/>
            <person name="Quigley I."/>
            <person name="Heinz S."/>
            <person name="Hellsten U."/>
            <person name="Lyons J."/>
            <person name="Suzuki A."/>
            <person name="Kondo M."/>
            <person name="Ogino H."/>
            <person name="Ochi H."/>
            <person name="Bogdanovic O."/>
            <person name="Lister R."/>
            <person name="Georgiou G."/>
            <person name="Paranjpe S."/>
            <person name="Van Kruijsbergen I."/>
            <person name="Mozaffari S."/>
            <person name="Shu S."/>
            <person name="Schmutz J."/>
            <person name="Jenkins J."/>
            <person name="Grimwood J."/>
            <person name="Carlson J."/>
            <person name="Mitros T."/>
            <person name="Simakov O."/>
            <person name="Heald R."/>
            <person name="Miller K."/>
            <person name="Haudenschild C."/>
            <person name="Kuroki Y."/>
            <person name="Tanaka T."/>
            <person name="Michiue T."/>
            <person name="Watanabe M."/>
            <person name="Kinoshita T."/>
            <person name="Ohta Y."/>
            <person name="Mawaribuchi S."/>
            <person name="Suzuki Y."/>
            <person name="Haramoto Y."/>
            <person name="Yamamoto T."/>
            <person name="Takagi C."/>
            <person name="Kitzman J."/>
            <person name="Shendure J."/>
            <person name="Nakayama T."/>
            <person name="Izutsu Y."/>
            <person name="Robert J."/>
            <person name="Dichmann D."/>
            <person name="Flajnik M."/>
            <person name="Houston D."/>
            <person name="Marcotte E."/>
            <person name="Wallingford J."/>
            <person name="Ito Y."/>
            <person name="Asashima M."/>
            <person name="Ueno N."/>
            <person name="Matsuda Y."/>
            <person name="Jan Veenstra G."/>
            <person name="Fujiyama A."/>
            <person name="Harland R."/>
            <person name="Taira M."/>
            <person name="Rokhsar D.S."/>
        </authorList>
    </citation>
    <scope>NUCLEOTIDE SEQUENCE</scope>
    <source>
        <strain evidence="6">J</strain>
        <tissue evidence="6">Blood</tissue>
    </source>
</reference>
<comment type="subcellular location">
    <subcellularLocation>
        <location evidence="1">Membrane</location>
    </subcellularLocation>
</comment>
<evidence type="ECO:0000256" key="2">
    <source>
        <dbReference type="ARBA" id="ARBA00022692"/>
    </source>
</evidence>
<organism evidence="6">
    <name type="scientific">Xenopus laevis</name>
    <name type="common">African clawed frog</name>
    <dbReference type="NCBI Taxonomy" id="8355"/>
    <lineage>
        <taxon>Eukaryota</taxon>
        <taxon>Metazoa</taxon>
        <taxon>Chordata</taxon>
        <taxon>Craniata</taxon>
        <taxon>Vertebrata</taxon>
        <taxon>Euteleostomi</taxon>
        <taxon>Amphibia</taxon>
        <taxon>Batrachia</taxon>
        <taxon>Anura</taxon>
        <taxon>Pipoidea</taxon>
        <taxon>Pipidae</taxon>
        <taxon>Xenopodinae</taxon>
        <taxon>Xenopus</taxon>
        <taxon>Xenopus</taxon>
    </lineage>
</organism>
<accession>A0A974BRJ5</accession>
<keyword evidence="2" id="KW-0812">Transmembrane</keyword>
<dbReference type="SUPFAM" id="SSF53822">
    <property type="entry name" value="Periplasmic binding protein-like I"/>
    <property type="match status" value="1"/>
</dbReference>
<evidence type="ECO:0000256" key="1">
    <source>
        <dbReference type="ARBA" id="ARBA00004370"/>
    </source>
</evidence>
<protein>
    <recommendedName>
        <fullName evidence="5">Receptor ligand binding region domain-containing protein</fullName>
    </recommendedName>
</protein>
<evidence type="ECO:0000313" key="6">
    <source>
        <dbReference type="EMBL" id="OCT56728.1"/>
    </source>
</evidence>
<sequence length="598" mass="69361">MCVRPCRSEIFNPACHLEIIKTVEEYEYIQEGDIIIGGLVTVSMPYESDYFSGLMCIHCSFTPPVLVDRHQEFEVQESQIQYLYIGKALITYGATDPALSDRFTFPYLFQPIKEDDRHYFIISKIVNYFGWNWVGIIVFDDDDRGDKDQQLLKYYLNRANICIEFTLKITSNKYLLYGEIIKKSSANVIIVCGPVNVKLAGKINNLSYMLSEKTFIFTPNWLYYDDILDLSHEIFDGSLILLQSQSEQHLNPAFKQFLTRLHPKKYSNDKLIENIWMNHCKCLSNNHKKNQFYESVLKQSLHNCSGQENLETIFSFVFHSLNMFSATHSLMIGLNNMLNSPTSGMNRNFDSYRYKRHSISPPWHMATIHLAALDFSSLAISYRRQGGEIERRLMDRRHVAFSEEDRKRSIEPSYAPICTCANGSQFFRLPPICTCASIRQNINHIVTPKMYLCQRQPKKSIILPHICTCASRSQKSQTSVYLSRQPPYCPVYLSQQQPIPHIAHPDHILRSRSLQNDFWTLIEIFKFPILKGTSQRLNSCFGSTYLCESGFSDMKILKSKYRTHLNDDHLGECMRLAVSNFTPDIQKLAENMQCQISY</sequence>
<dbReference type="InterPro" id="IPR001828">
    <property type="entry name" value="ANF_lig-bd_rcpt"/>
</dbReference>
<dbReference type="Gene3D" id="3.40.50.2300">
    <property type="match status" value="2"/>
</dbReference>
<evidence type="ECO:0000259" key="5">
    <source>
        <dbReference type="Pfam" id="PF01094"/>
    </source>
</evidence>
<dbReference type="Proteomes" id="UP000694892">
    <property type="component" value="Unassembled WGS sequence"/>
</dbReference>
<dbReference type="PANTHER" id="PTHR24061">
    <property type="entry name" value="CALCIUM-SENSING RECEPTOR-RELATED"/>
    <property type="match status" value="1"/>
</dbReference>
<keyword evidence="3" id="KW-1133">Transmembrane helix</keyword>
<keyword evidence="4" id="KW-0472">Membrane</keyword>
<evidence type="ECO:0000256" key="4">
    <source>
        <dbReference type="ARBA" id="ARBA00023136"/>
    </source>
</evidence>
<proteinExistence type="predicted"/>
<dbReference type="EMBL" id="KV467251">
    <property type="protein sequence ID" value="OCT56728.1"/>
    <property type="molecule type" value="Genomic_DNA"/>
</dbReference>
<gene>
    <name evidence="6" type="ORF">XELAEV_18004467mg</name>
</gene>
<dbReference type="PANTHER" id="PTHR24061:SF599">
    <property type="entry name" value="G-PROTEIN COUPLED RECEPTORS FAMILY 3 PROFILE DOMAIN-CONTAINING PROTEIN"/>
    <property type="match status" value="1"/>
</dbReference>
<dbReference type="GO" id="GO:0004930">
    <property type="term" value="F:G protein-coupled receptor activity"/>
    <property type="evidence" value="ECO:0007669"/>
    <property type="project" value="InterPro"/>
</dbReference>
<dbReference type="InterPro" id="IPR000068">
    <property type="entry name" value="GPCR_3_Ca_sens_rcpt-rel"/>
</dbReference>
<name>A0A974BRJ5_XENLA</name>
<feature type="domain" description="Receptor ligand binding region" evidence="5">
    <location>
        <begin position="87"/>
        <end position="339"/>
    </location>
</feature>
<dbReference type="InterPro" id="IPR028082">
    <property type="entry name" value="Peripla_BP_I"/>
</dbReference>
<dbReference type="FunFam" id="3.40.50.2300:FF:000112">
    <property type="entry name" value="Uncharacterized protein"/>
    <property type="match status" value="1"/>
</dbReference>
<evidence type="ECO:0000256" key="3">
    <source>
        <dbReference type="ARBA" id="ARBA00022989"/>
    </source>
</evidence>
<dbReference type="AlphaFoldDB" id="A0A974BRJ5"/>
<dbReference type="GO" id="GO:0005886">
    <property type="term" value="C:plasma membrane"/>
    <property type="evidence" value="ECO:0007669"/>
    <property type="project" value="TreeGrafter"/>
</dbReference>